<reference evidence="1" key="1">
    <citation type="journal article" date="2014" name="Front. Microbiol.">
        <title>High frequency of phylogenetically diverse reductive dehalogenase-homologous genes in deep subseafloor sedimentary metagenomes.</title>
        <authorList>
            <person name="Kawai M."/>
            <person name="Futagami T."/>
            <person name="Toyoda A."/>
            <person name="Takaki Y."/>
            <person name="Nishi S."/>
            <person name="Hori S."/>
            <person name="Arai W."/>
            <person name="Tsubouchi T."/>
            <person name="Morono Y."/>
            <person name="Uchiyama I."/>
            <person name="Ito T."/>
            <person name="Fujiyama A."/>
            <person name="Inagaki F."/>
            <person name="Takami H."/>
        </authorList>
    </citation>
    <scope>NUCLEOTIDE SEQUENCE</scope>
    <source>
        <strain evidence="1">Expedition CK06-06</strain>
    </source>
</reference>
<protein>
    <submittedName>
        <fullName evidence="1">Uncharacterized protein</fullName>
    </submittedName>
</protein>
<accession>X1GD47</accession>
<proteinExistence type="predicted"/>
<dbReference type="AlphaFoldDB" id="X1GD47"/>
<feature type="non-terminal residue" evidence="1">
    <location>
        <position position="1"/>
    </location>
</feature>
<comment type="caution">
    <text evidence="1">The sequence shown here is derived from an EMBL/GenBank/DDBJ whole genome shotgun (WGS) entry which is preliminary data.</text>
</comment>
<sequence length="308" mass="34666">GLLIKTKGAILDNQLFRYENEGAACYYFGEIFCEGIAERVRAGDFGLIDPARAGLNWRRHAFCQALQSEIENTLAPLIDKKKSELEAKPPTEVLPRTKKMLYDMCRLLNRLAKRELIELAPTDGEGDEEPDEKIYELIIKPDTANIQPNTPRVFSVYAPQDILGQSTVRNEVKVETDNPNIQILDPTVTLRPHPDPEYSYLYYGRFRVVGSVWNEEAWITCSLGNHEAVALVKVAPPGKRRKGKLKGSKGGFFSDIVPDESENPMQRVFYEADTGKVLIYIRFPVVTKYLGPGLKGSESPEGGQCWQN</sequence>
<evidence type="ECO:0000313" key="1">
    <source>
        <dbReference type="EMBL" id="GAH42750.1"/>
    </source>
</evidence>
<dbReference type="EMBL" id="BARU01008557">
    <property type="protein sequence ID" value="GAH42750.1"/>
    <property type="molecule type" value="Genomic_DNA"/>
</dbReference>
<gene>
    <name evidence="1" type="ORF">S03H2_16710</name>
</gene>
<name>X1GD47_9ZZZZ</name>
<organism evidence="1">
    <name type="scientific">marine sediment metagenome</name>
    <dbReference type="NCBI Taxonomy" id="412755"/>
    <lineage>
        <taxon>unclassified sequences</taxon>
        <taxon>metagenomes</taxon>
        <taxon>ecological metagenomes</taxon>
    </lineage>
</organism>